<evidence type="ECO:0000256" key="2">
    <source>
        <dbReference type="ARBA" id="ARBA00022723"/>
    </source>
</evidence>
<evidence type="ECO:0000259" key="7">
    <source>
        <dbReference type="Pfam" id="PF14464"/>
    </source>
</evidence>
<evidence type="ECO:0000256" key="5">
    <source>
        <dbReference type="ARBA" id="ARBA00023049"/>
    </source>
</evidence>
<keyword evidence="4" id="KW-0862">Zinc</keyword>
<dbReference type="Pfam" id="PF00899">
    <property type="entry name" value="ThiF"/>
    <property type="match status" value="1"/>
</dbReference>
<protein>
    <submittedName>
        <fullName evidence="8">Thiamine biosynthesis protein ThiF</fullName>
    </submittedName>
</protein>
<dbReference type="InterPro" id="IPR028090">
    <property type="entry name" value="JAB_dom_prok"/>
</dbReference>
<evidence type="ECO:0000256" key="3">
    <source>
        <dbReference type="ARBA" id="ARBA00022801"/>
    </source>
</evidence>
<dbReference type="GO" id="GO:0008641">
    <property type="term" value="F:ubiquitin-like modifier activating enzyme activity"/>
    <property type="evidence" value="ECO:0007669"/>
    <property type="project" value="InterPro"/>
</dbReference>
<gene>
    <name evidence="8" type="ORF">GALL_88330</name>
</gene>
<evidence type="ECO:0000256" key="4">
    <source>
        <dbReference type="ARBA" id="ARBA00022833"/>
    </source>
</evidence>
<dbReference type="InterPro" id="IPR035985">
    <property type="entry name" value="Ubiquitin-activating_enz"/>
</dbReference>
<dbReference type="Gene3D" id="3.40.140.10">
    <property type="entry name" value="Cytidine Deaminase, domain 2"/>
    <property type="match status" value="1"/>
</dbReference>
<keyword evidence="5" id="KW-0482">Metalloprotease</keyword>
<proteinExistence type="predicted"/>
<dbReference type="Pfam" id="PF14457">
    <property type="entry name" value="Prok-E2_A"/>
    <property type="match status" value="1"/>
</dbReference>
<dbReference type="GO" id="GO:0008237">
    <property type="term" value="F:metallopeptidase activity"/>
    <property type="evidence" value="ECO:0007669"/>
    <property type="project" value="UniProtKB-KW"/>
</dbReference>
<dbReference type="GO" id="GO:0006508">
    <property type="term" value="P:proteolysis"/>
    <property type="evidence" value="ECO:0007669"/>
    <property type="project" value="UniProtKB-KW"/>
</dbReference>
<dbReference type="InterPro" id="IPR032865">
    <property type="entry name" value="Prok-E2_A"/>
</dbReference>
<feature type="domain" description="THIF-type NAD/FAD binding fold" evidence="6">
    <location>
        <begin position="262"/>
        <end position="368"/>
    </location>
</feature>
<accession>A0A1J5SXR1</accession>
<dbReference type="Pfam" id="PF14464">
    <property type="entry name" value="Prok-JAB"/>
    <property type="match status" value="1"/>
</dbReference>
<feature type="domain" description="JAB" evidence="7">
    <location>
        <begin position="507"/>
        <end position="626"/>
    </location>
</feature>
<dbReference type="GO" id="GO:0046872">
    <property type="term" value="F:metal ion binding"/>
    <property type="evidence" value="ECO:0007669"/>
    <property type="project" value="UniProtKB-KW"/>
</dbReference>
<sequence length="637" mass="69334">MAPSLCLYQEPPRSVARTWTASSFLKRIQFWLEQSARGTLHAADQPVEQLFFVSPFELVLPWNFEALRKDANAKFWVAKGPGRPGNGLTLFLEGSEEQKAERTASIISWTLPAISHGRVENDFGTLGQLTDALGGRGVNLLDILTCEVESRVGDGIEITKDDPNTVLLMTIPVTRAEGEPHTRIVHRAYFVAVGVLKLGEMMGTIHASSGKYYKELKTSFITPPEKTEWRDQRIVPMEVLECLDRPAARFQSGITAEGPAGVLIGAGALGSSVLDLWTRSGWGEWSIIDNDHIKPHNLVRHQADAILIGTSKAQAAANHIERVMLGATKATAIHADAFNLADGQVLHALQSSKLVVDASTTLDYPRLISTRNDVGRHASVFVTPSGQAGVLLLEDADRKKRLRTLEAQYYRAIISKEWGRDHLAGNRGTYWSGASCRDISMVMPYSEIVGHAATFAEQLPRLSLSNEAALRVWIRESDSGAVSVRSVDIRDEIHLPFGELDLFIDAGVHEKMSKLRHAHLPAETGGILLGYHDFNINAVVVVDALPAPLDSKASGGSFERGLDGVTEAVIEAGRRTAGIVGYIGEWHSHPEGNSAAPSRADKYQLAYLTLGLSLEGLAAVMLIVGDKELCALKGSVE</sequence>
<keyword evidence="3" id="KW-0378">Hydrolase</keyword>
<reference evidence="8" key="1">
    <citation type="submission" date="2016-10" db="EMBL/GenBank/DDBJ databases">
        <title>Sequence of Gallionella enrichment culture.</title>
        <authorList>
            <person name="Poehlein A."/>
            <person name="Muehling M."/>
            <person name="Daniel R."/>
        </authorList>
    </citation>
    <scope>NUCLEOTIDE SEQUENCE</scope>
</reference>
<keyword evidence="2" id="KW-0479">Metal-binding</keyword>
<keyword evidence="1" id="KW-0645">Protease</keyword>
<dbReference type="SUPFAM" id="SSF102712">
    <property type="entry name" value="JAB1/MPN domain"/>
    <property type="match status" value="1"/>
</dbReference>
<dbReference type="SUPFAM" id="SSF69572">
    <property type="entry name" value="Activating enzymes of the ubiquitin-like proteins"/>
    <property type="match status" value="1"/>
</dbReference>
<dbReference type="InterPro" id="IPR000594">
    <property type="entry name" value="ThiF_NAD_FAD-bd"/>
</dbReference>
<evidence type="ECO:0000256" key="1">
    <source>
        <dbReference type="ARBA" id="ARBA00022670"/>
    </source>
</evidence>
<dbReference type="AlphaFoldDB" id="A0A1J5SXR1"/>
<comment type="caution">
    <text evidence="8">The sequence shown here is derived from an EMBL/GenBank/DDBJ whole genome shotgun (WGS) entry which is preliminary data.</text>
</comment>
<name>A0A1J5SXR1_9ZZZZ</name>
<dbReference type="EMBL" id="MLJW01000029">
    <property type="protein sequence ID" value="OIR08840.1"/>
    <property type="molecule type" value="Genomic_DNA"/>
</dbReference>
<dbReference type="Gene3D" id="3.40.50.720">
    <property type="entry name" value="NAD(P)-binding Rossmann-like Domain"/>
    <property type="match status" value="1"/>
</dbReference>
<evidence type="ECO:0000313" key="8">
    <source>
        <dbReference type="EMBL" id="OIR08840.1"/>
    </source>
</evidence>
<organism evidence="8">
    <name type="scientific">mine drainage metagenome</name>
    <dbReference type="NCBI Taxonomy" id="410659"/>
    <lineage>
        <taxon>unclassified sequences</taxon>
        <taxon>metagenomes</taxon>
        <taxon>ecological metagenomes</taxon>
    </lineage>
</organism>
<evidence type="ECO:0000259" key="6">
    <source>
        <dbReference type="Pfam" id="PF00899"/>
    </source>
</evidence>